<dbReference type="AlphaFoldDB" id="A0AAV4P0N4"/>
<accession>A0AAV4P0N4</accession>
<dbReference type="Proteomes" id="UP001054945">
    <property type="component" value="Unassembled WGS sequence"/>
</dbReference>
<evidence type="ECO:0000256" key="2">
    <source>
        <dbReference type="ARBA" id="ARBA00022692"/>
    </source>
</evidence>
<dbReference type="EMBL" id="BPLR01003873">
    <property type="protein sequence ID" value="GIX89555.1"/>
    <property type="molecule type" value="Genomic_DNA"/>
</dbReference>
<organism evidence="6 7">
    <name type="scientific">Caerostris extrusa</name>
    <name type="common">Bark spider</name>
    <name type="synonym">Caerostris bankana</name>
    <dbReference type="NCBI Taxonomy" id="172846"/>
    <lineage>
        <taxon>Eukaryota</taxon>
        <taxon>Metazoa</taxon>
        <taxon>Ecdysozoa</taxon>
        <taxon>Arthropoda</taxon>
        <taxon>Chelicerata</taxon>
        <taxon>Arachnida</taxon>
        <taxon>Araneae</taxon>
        <taxon>Araneomorphae</taxon>
        <taxon>Entelegynae</taxon>
        <taxon>Araneoidea</taxon>
        <taxon>Araneidae</taxon>
        <taxon>Caerostris</taxon>
    </lineage>
</organism>
<keyword evidence="3 5" id="KW-1133">Transmembrane helix</keyword>
<sequence>MENAFLIKKYDERKKGDNTSEGVYDEEEWNGNIEWKKKSPATKMKGITEGLREENPEASPAGPSKPFNCTATQLDITHRIILTCLDGFILQAYGMVMQRCSHFANVLLFVKYQLDVCRRPATAQQSHSAHFQERRPLLNCTTVSHGCLIVLEENKSSVLDNLLTTFFSIPTVFPALCIGLWCLLMTYHHNTHCWSGYGGQQYIWLITGPMIAALLLEDYYLKHDVLHVNSECNRPFQIMMRRSEVPNCAMLLPGIGNSKCIVRELFPLGARRHRICCKTLDAAIAVINPNLPWQNRSA</sequence>
<comment type="caution">
    <text evidence="6">The sequence shown here is derived from an EMBL/GenBank/DDBJ whole genome shotgun (WGS) entry which is preliminary data.</text>
</comment>
<reference evidence="6 7" key="1">
    <citation type="submission" date="2021-06" db="EMBL/GenBank/DDBJ databases">
        <title>Caerostris extrusa draft genome.</title>
        <authorList>
            <person name="Kono N."/>
            <person name="Arakawa K."/>
        </authorList>
    </citation>
    <scope>NUCLEOTIDE SEQUENCE [LARGE SCALE GENOMIC DNA]</scope>
</reference>
<dbReference type="GO" id="GO:0016020">
    <property type="term" value="C:membrane"/>
    <property type="evidence" value="ECO:0007669"/>
    <property type="project" value="UniProtKB-SubCell"/>
</dbReference>
<dbReference type="InterPro" id="IPR000832">
    <property type="entry name" value="GPCR_2_secretin-like"/>
</dbReference>
<evidence type="ECO:0000256" key="4">
    <source>
        <dbReference type="ARBA" id="ARBA00023136"/>
    </source>
</evidence>
<evidence type="ECO:0000256" key="3">
    <source>
        <dbReference type="ARBA" id="ARBA00022989"/>
    </source>
</evidence>
<name>A0AAV4P0N4_CAEEX</name>
<dbReference type="Gene3D" id="1.20.1070.10">
    <property type="entry name" value="Rhodopsin 7-helix transmembrane proteins"/>
    <property type="match status" value="1"/>
</dbReference>
<keyword evidence="2 5" id="KW-0812">Transmembrane</keyword>
<proteinExistence type="predicted"/>
<evidence type="ECO:0000256" key="1">
    <source>
        <dbReference type="ARBA" id="ARBA00004141"/>
    </source>
</evidence>
<keyword evidence="4 5" id="KW-0472">Membrane</keyword>
<comment type="subcellular location">
    <subcellularLocation>
        <location evidence="1">Membrane</location>
        <topology evidence="1">Multi-pass membrane protein</topology>
    </subcellularLocation>
</comment>
<evidence type="ECO:0000313" key="7">
    <source>
        <dbReference type="Proteomes" id="UP001054945"/>
    </source>
</evidence>
<dbReference type="GO" id="GO:0004930">
    <property type="term" value="F:G protein-coupled receptor activity"/>
    <property type="evidence" value="ECO:0007669"/>
    <property type="project" value="InterPro"/>
</dbReference>
<feature type="transmembrane region" description="Helical" evidence="5">
    <location>
        <begin position="162"/>
        <end position="187"/>
    </location>
</feature>
<feature type="transmembrane region" description="Helical" evidence="5">
    <location>
        <begin position="202"/>
        <end position="221"/>
    </location>
</feature>
<evidence type="ECO:0000313" key="6">
    <source>
        <dbReference type="EMBL" id="GIX89555.1"/>
    </source>
</evidence>
<gene>
    <name evidence="6" type="primary">AVEN_153553-2_1</name>
    <name evidence="6" type="ORF">CEXT_548061</name>
</gene>
<keyword evidence="7" id="KW-1185">Reference proteome</keyword>
<dbReference type="Pfam" id="PF00002">
    <property type="entry name" value="7tm_2"/>
    <property type="match status" value="1"/>
</dbReference>
<evidence type="ECO:0000256" key="5">
    <source>
        <dbReference type="SAM" id="Phobius"/>
    </source>
</evidence>
<protein>
    <submittedName>
        <fullName evidence="6">G_PROTEIN_RECEP_F2_4 domain-containing protein</fullName>
    </submittedName>
</protein>